<keyword evidence="1" id="KW-0472">Membrane</keyword>
<feature type="transmembrane region" description="Helical" evidence="1">
    <location>
        <begin position="45"/>
        <end position="64"/>
    </location>
</feature>
<comment type="caution">
    <text evidence="2">The sequence shown here is derived from an EMBL/GenBank/DDBJ whole genome shotgun (WGS) entry which is preliminary data.</text>
</comment>
<proteinExistence type="predicted"/>
<protein>
    <recommendedName>
        <fullName evidence="4">DUF898 domain-containing protein</fullName>
    </recommendedName>
</protein>
<evidence type="ECO:0000256" key="1">
    <source>
        <dbReference type="SAM" id="Phobius"/>
    </source>
</evidence>
<organism evidence="2 3">
    <name type="scientific">Rhodoferax lacus</name>
    <dbReference type="NCBI Taxonomy" id="2184758"/>
    <lineage>
        <taxon>Bacteria</taxon>
        <taxon>Pseudomonadati</taxon>
        <taxon>Pseudomonadota</taxon>
        <taxon>Betaproteobacteria</taxon>
        <taxon>Burkholderiales</taxon>
        <taxon>Comamonadaceae</taxon>
        <taxon>Rhodoferax</taxon>
    </lineage>
</organism>
<reference evidence="2 3" key="1">
    <citation type="submission" date="2018-05" db="EMBL/GenBank/DDBJ databases">
        <title>Rhodoferax soyangensis sp.nov., isolated from an oligotrophic freshwater lake.</title>
        <authorList>
            <person name="Park M."/>
        </authorList>
    </citation>
    <scope>NUCLEOTIDE SEQUENCE [LARGE SCALE GENOMIC DNA]</scope>
    <source>
        <strain evidence="2 3">IMCC26218</strain>
    </source>
</reference>
<keyword evidence="1" id="KW-0812">Transmembrane</keyword>
<dbReference type="EMBL" id="QFZK01000002">
    <property type="protein sequence ID" value="RFO98228.1"/>
    <property type="molecule type" value="Genomic_DNA"/>
</dbReference>
<evidence type="ECO:0000313" key="2">
    <source>
        <dbReference type="EMBL" id="RFO98228.1"/>
    </source>
</evidence>
<accession>A0A3E1RFT2</accession>
<dbReference type="Pfam" id="PF05987">
    <property type="entry name" value="DUF898"/>
    <property type="match status" value="1"/>
</dbReference>
<keyword evidence="1" id="KW-1133">Transmembrane helix</keyword>
<feature type="transmembrane region" description="Helical" evidence="1">
    <location>
        <begin position="85"/>
        <end position="104"/>
    </location>
</feature>
<sequence>MATPWWAVSLWVFMATPKKMFKGYALVALLFGCYSAAGKFSPTAGFVALLVIAGLWPALLKSSLQFRLANTSWRGLRLRFSGSLAGAYRAALPLFVPAALLVGVGVVQSPGQPPSFWLAMAMIVLGLGSLLVWPWLLWKLKKYQHSNYALGAQQTHFSASTWSFYKLSFKVMGVYFGLAVPVMVMGAILMSVQGQATDAAAASNLGAKALAALGFLPLFMVLFFCVYAYAQARAQDLIWNHTASSQVQFHSRLSFGSLLWLTLKNWFFMVFTLGLYWPFAAVATRRLRLQAVSVSTTLLPEQLRTAGLENAGDAAGDAAGDFLGFDIGL</sequence>
<feature type="transmembrane region" description="Helical" evidence="1">
    <location>
        <begin position="172"/>
        <end position="190"/>
    </location>
</feature>
<gene>
    <name evidence="2" type="ORF">DIC66_05820</name>
</gene>
<keyword evidence="3" id="KW-1185">Reference proteome</keyword>
<dbReference type="AlphaFoldDB" id="A0A3E1RFT2"/>
<name>A0A3E1RFT2_9BURK</name>
<dbReference type="Proteomes" id="UP000260665">
    <property type="component" value="Unassembled WGS sequence"/>
</dbReference>
<evidence type="ECO:0008006" key="4">
    <source>
        <dbReference type="Google" id="ProtNLM"/>
    </source>
</evidence>
<evidence type="ECO:0000313" key="3">
    <source>
        <dbReference type="Proteomes" id="UP000260665"/>
    </source>
</evidence>
<feature type="transmembrane region" description="Helical" evidence="1">
    <location>
        <begin position="258"/>
        <end position="279"/>
    </location>
</feature>
<dbReference type="InterPro" id="IPR010295">
    <property type="entry name" value="DUF898"/>
</dbReference>
<feature type="transmembrane region" description="Helical" evidence="1">
    <location>
        <begin position="116"/>
        <end position="138"/>
    </location>
</feature>
<feature type="transmembrane region" description="Helical" evidence="1">
    <location>
        <begin position="210"/>
        <end position="230"/>
    </location>
</feature>